<dbReference type="GO" id="GO:0016042">
    <property type="term" value="P:lipid catabolic process"/>
    <property type="evidence" value="ECO:0007669"/>
    <property type="project" value="UniProtKB-KW"/>
</dbReference>
<keyword evidence="5" id="KW-0378">Hydrolase</keyword>
<accession>A0A392PF01</accession>
<dbReference type="InterPro" id="IPR016035">
    <property type="entry name" value="Acyl_Trfase/lysoPLipase"/>
</dbReference>
<organism evidence="7 8">
    <name type="scientific">Trifolium medium</name>
    <dbReference type="NCBI Taxonomy" id="97028"/>
    <lineage>
        <taxon>Eukaryota</taxon>
        <taxon>Viridiplantae</taxon>
        <taxon>Streptophyta</taxon>
        <taxon>Embryophyta</taxon>
        <taxon>Tracheophyta</taxon>
        <taxon>Spermatophyta</taxon>
        <taxon>Magnoliopsida</taxon>
        <taxon>eudicotyledons</taxon>
        <taxon>Gunneridae</taxon>
        <taxon>Pentapetalae</taxon>
        <taxon>rosids</taxon>
        <taxon>fabids</taxon>
        <taxon>Fabales</taxon>
        <taxon>Fabaceae</taxon>
        <taxon>Papilionoideae</taxon>
        <taxon>50 kb inversion clade</taxon>
        <taxon>NPAAA clade</taxon>
        <taxon>Hologalegina</taxon>
        <taxon>IRL clade</taxon>
        <taxon>Trifolieae</taxon>
        <taxon>Trifolium</taxon>
    </lineage>
</organism>
<evidence type="ECO:0000259" key="6">
    <source>
        <dbReference type="PROSITE" id="PS51635"/>
    </source>
</evidence>
<dbReference type="PROSITE" id="PS51635">
    <property type="entry name" value="PNPLA"/>
    <property type="match status" value="1"/>
</dbReference>
<reference evidence="7 8" key="1">
    <citation type="journal article" date="2018" name="Front. Plant Sci.">
        <title>Red Clover (Trifolium pratense) and Zigzag Clover (T. medium) - A Picture of Genomic Similarities and Differences.</title>
        <authorList>
            <person name="Dluhosova J."/>
            <person name="Istvanek J."/>
            <person name="Nedelnik J."/>
            <person name="Repkova J."/>
        </authorList>
    </citation>
    <scope>NUCLEOTIDE SEQUENCE [LARGE SCALE GENOMIC DNA]</scope>
    <source>
        <strain evidence="8">cv. 10/8</strain>
        <tissue evidence="7">Leaf</tissue>
    </source>
</reference>
<feature type="short sequence motif" description="DGA/G" evidence="4">
    <location>
        <begin position="109"/>
        <end position="111"/>
    </location>
</feature>
<keyword evidence="8" id="KW-1185">Reference proteome</keyword>
<dbReference type="AlphaFoldDB" id="A0A392PF01"/>
<dbReference type="InterPro" id="IPR002641">
    <property type="entry name" value="PNPLA_dom"/>
</dbReference>
<comment type="similarity">
    <text evidence="1 5">Belongs to the patatin family.</text>
</comment>
<comment type="domain">
    <text evidence="5">The nitrogen atoms of the two glycine residues in the GGXR motif define the oxyanion hole, and stabilize the oxyanion that forms during the nucleophilic attack by the catalytic serine during substrate cleavage.</text>
</comment>
<evidence type="ECO:0000256" key="1">
    <source>
        <dbReference type="ARBA" id="ARBA00010240"/>
    </source>
</evidence>
<protein>
    <recommendedName>
        <fullName evidence="5">Patatin</fullName>
        <ecNumber evidence="5">3.1.1.-</ecNumber>
    </recommendedName>
</protein>
<dbReference type="Proteomes" id="UP000265520">
    <property type="component" value="Unassembled WGS sequence"/>
</dbReference>
<feature type="domain" description="PNPLA" evidence="6">
    <location>
        <begin position="1"/>
        <end position="122"/>
    </location>
</feature>
<evidence type="ECO:0000256" key="4">
    <source>
        <dbReference type="PROSITE-ProRule" id="PRU01161"/>
    </source>
</evidence>
<comment type="caution">
    <text evidence="4">Lacks conserved residue(s) required for the propagation of feature annotation.</text>
</comment>
<dbReference type="PANTHER" id="PTHR32176">
    <property type="entry name" value="XYLOSE ISOMERASE"/>
    <property type="match status" value="1"/>
</dbReference>
<name>A0A392PF01_9FABA</name>
<dbReference type="PANTHER" id="PTHR32176:SF92">
    <property type="entry name" value="XYLOSE ISOMERASE"/>
    <property type="match status" value="1"/>
</dbReference>
<evidence type="ECO:0000256" key="2">
    <source>
        <dbReference type="ARBA" id="ARBA00022963"/>
    </source>
</evidence>
<proteinExistence type="inferred from homology"/>
<dbReference type="GO" id="GO:0047372">
    <property type="term" value="F:monoacylglycerol lipase activity"/>
    <property type="evidence" value="ECO:0007669"/>
    <property type="project" value="TreeGrafter"/>
</dbReference>
<dbReference type="GO" id="GO:0004620">
    <property type="term" value="F:phospholipase activity"/>
    <property type="evidence" value="ECO:0007669"/>
    <property type="project" value="TreeGrafter"/>
</dbReference>
<evidence type="ECO:0000256" key="3">
    <source>
        <dbReference type="ARBA" id="ARBA00023098"/>
    </source>
</evidence>
<dbReference type="EC" id="3.1.1.-" evidence="5"/>
<comment type="function">
    <text evidence="5">Lipolytic acyl hydrolase (LAH).</text>
</comment>
<keyword evidence="3 5" id="KW-0443">Lipid metabolism</keyword>
<dbReference type="SUPFAM" id="SSF52151">
    <property type="entry name" value="FabD/lysophospholipase-like"/>
    <property type="match status" value="1"/>
</dbReference>
<sequence length="132" mass="14581">GICGQLINITKVLTGAKYNGEYLHKLIRNLTNDTFLSQTLTNVVIPSFDVEKLQPTIFSSYQIKVEPTLDVPLTDICIATSAAPTYLPAHYFEKKDEQGAVIKTYNLIDGGVCANNPVKFGRRGKKSQIVPH</sequence>
<keyword evidence="2 5" id="KW-0442">Lipid degradation</keyword>
<evidence type="ECO:0000256" key="5">
    <source>
        <dbReference type="RuleBase" id="RU361262"/>
    </source>
</evidence>
<dbReference type="Gene3D" id="3.40.1090.10">
    <property type="entry name" value="Cytosolic phospholipase A2 catalytic domain"/>
    <property type="match status" value="1"/>
</dbReference>
<dbReference type="EMBL" id="LXQA010072691">
    <property type="protein sequence ID" value="MCI09445.1"/>
    <property type="molecule type" value="Genomic_DNA"/>
</dbReference>
<comment type="caution">
    <text evidence="7">The sequence shown here is derived from an EMBL/GenBank/DDBJ whole genome shotgun (WGS) entry which is preliminary data.</text>
</comment>
<feature type="non-terminal residue" evidence="7">
    <location>
        <position position="1"/>
    </location>
</feature>
<evidence type="ECO:0000313" key="7">
    <source>
        <dbReference type="EMBL" id="MCI09445.1"/>
    </source>
</evidence>
<dbReference type="Pfam" id="PF01734">
    <property type="entry name" value="Patatin"/>
    <property type="match status" value="1"/>
</dbReference>
<evidence type="ECO:0000313" key="8">
    <source>
        <dbReference type="Proteomes" id="UP000265520"/>
    </source>
</evidence>